<sequence length="146" mass="15937">MSNRILTVTLKIHQVFIQPNAIHSSYTNHPPSPCTLIHPPALIRVKPNSAVMLSQSVVPPLPINNSNTASNDQLVLIISISGNVDKSSRDLIQICVTGGFSSDGGSSLNEAEPTMFFRYADFVVIHRNDSPNPPHHPLEPNHDKDS</sequence>
<reference evidence="2" key="1">
    <citation type="submission" date="2020-07" db="EMBL/GenBank/DDBJ databases">
        <authorList>
            <person name="Partida-Martinez L."/>
            <person name="Huntemann M."/>
            <person name="Clum A."/>
            <person name="Wang J."/>
            <person name="Palaniappan K."/>
            <person name="Ritter S."/>
            <person name="Chen I.-M."/>
            <person name="Stamatis D."/>
            <person name="Reddy T."/>
            <person name="O'Malley R."/>
            <person name="Daum C."/>
            <person name="Shapiro N."/>
            <person name="Ivanova N."/>
            <person name="Kyrpides N."/>
            <person name="Woyke T."/>
        </authorList>
    </citation>
    <scope>NUCLEOTIDE SEQUENCE [LARGE SCALE GENOMIC DNA]</scope>
    <source>
        <strain evidence="2">AT2.8</strain>
    </source>
</reference>
<dbReference type="AlphaFoldDB" id="A0A852TFI7"/>
<gene>
    <name evidence="1" type="ORF">F4694_004343</name>
</gene>
<organism evidence="1 2">
    <name type="scientific">Neobacillus niacini</name>
    <dbReference type="NCBI Taxonomy" id="86668"/>
    <lineage>
        <taxon>Bacteria</taxon>
        <taxon>Bacillati</taxon>
        <taxon>Bacillota</taxon>
        <taxon>Bacilli</taxon>
        <taxon>Bacillales</taxon>
        <taxon>Bacillaceae</taxon>
        <taxon>Neobacillus</taxon>
    </lineage>
</organism>
<evidence type="ECO:0000313" key="2">
    <source>
        <dbReference type="Proteomes" id="UP000548423"/>
    </source>
</evidence>
<reference evidence="2" key="2">
    <citation type="submission" date="2020-08" db="EMBL/GenBank/DDBJ databases">
        <title>The Agave Microbiome: Exploring the role of microbial communities in plant adaptations to desert environments.</title>
        <authorList>
            <person name="Partida-Martinez L.P."/>
        </authorList>
    </citation>
    <scope>NUCLEOTIDE SEQUENCE [LARGE SCALE GENOMIC DNA]</scope>
    <source>
        <strain evidence="2">AT2.8</strain>
    </source>
</reference>
<protein>
    <submittedName>
        <fullName evidence="1">Uncharacterized protein</fullName>
    </submittedName>
</protein>
<dbReference type="Proteomes" id="UP000548423">
    <property type="component" value="Unassembled WGS sequence"/>
</dbReference>
<name>A0A852TFI7_9BACI</name>
<evidence type="ECO:0000313" key="1">
    <source>
        <dbReference type="EMBL" id="NYE07532.1"/>
    </source>
</evidence>
<dbReference type="EMBL" id="JACCBX010000009">
    <property type="protein sequence ID" value="NYE07532.1"/>
    <property type="molecule type" value="Genomic_DNA"/>
</dbReference>
<accession>A0A852TFI7</accession>
<proteinExistence type="predicted"/>
<comment type="caution">
    <text evidence="1">The sequence shown here is derived from an EMBL/GenBank/DDBJ whole genome shotgun (WGS) entry which is preliminary data.</text>
</comment>